<proteinExistence type="predicted"/>
<organism evidence="1 2">
    <name type="scientific">Acrobeloides nanus</name>
    <dbReference type="NCBI Taxonomy" id="290746"/>
    <lineage>
        <taxon>Eukaryota</taxon>
        <taxon>Metazoa</taxon>
        <taxon>Ecdysozoa</taxon>
        <taxon>Nematoda</taxon>
        <taxon>Chromadorea</taxon>
        <taxon>Rhabditida</taxon>
        <taxon>Tylenchina</taxon>
        <taxon>Cephalobomorpha</taxon>
        <taxon>Cephaloboidea</taxon>
        <taxon>Cephalobidae</taxon>
        <taxon>Acrobeloides</taxon>
    </lineage>
</organism>
<accession>A0A914ED41</accession>
<evidence type="ECO:0000313" key="2">
    <source>
        <dbReference type="WBParaSite" id="ACRNAN_scaffold6967.g33054.t1"/>
    </source>
</evidence>
<dbReference type="Proteomes" id="UP000887540">
    <property type="component" value="Unplaced"/>
</dbReference>
<dbReference type="Gene3D" id="3.40.50.1820">
    <property type="entry name" value="alpha/beta hydrolase"/>
    <property type="match status" value="1"/>
</dbReference>
<dbReference type="AlphaFoldDB" id="A0A914ED41"/>
<protein>
    <submittedName>
        <fullName evidence="2">Carboxylesterase type B domain-containing protein</fullName>
    </submittedName>
</protein>
<dbReference type="WBParaSite" id="ACRNAN_scaffold6967.g33054.t1">
    <property type="protein sequence ID" value="ACRNAN_scaffold6967.g33054.t1"/>
    <property type="gene ID" value="ACRNAN_scaffold6967.g33054"/>
</dbReference>
<reference evidence="2" key="1">
    <citation type="submission" date="2022-11" db="UniProtKB">
        <authorList>
            <consortium name="WormBaseParasite"/>
        </authorList>
    </citation>
    <scope>IDENTIFICATION</scope>
</reference>
<dbReference type="SUPFAM" id="SSF53474">
    <property type="entry name" value="alpha/beta-Hydrolases"/>
    <property type="match status" value="1"/>
</dbReference>
<keyword evidence="1" id="KW-1185">Reference proteome</keyword>
<evidence type="ECO:0000313" key="1">
    <source>
        <dbReference type="Proteomes" id="UP000887540"/>
    </source>
</evidence>
<sequence length="159" mass="18207">MDGGNSVCWDMVQDNYFFPGVPRTLWQNRTSVKPMIIGTNKDEWAGWVFTDLNEQNGQLSTFTKNYVETQLISRYSNFLGDQASVALKLFESLYLDPQTSDDDHMAWLKFMVNILRDQSPMAKHLSEANDARSDNDLLLLPFLIILAFESQHSPRPLGI</sequence>
<name>A0A914ED41_9BILA</name>
<dbReference type="InterPro" id="IPR029058">
    <property type="entry name" value="AB_hydrolase_fold"/>
</dbReference>